<dbReference type="HOGENOM" id="CLU_094205_0_0_9"/>
<evidence type="ECO:0000313" key="1">
    <source>
        <dbReference type="EMBL" id="EER75587.1"/>
    </source>
</evidence>
<evidence type="ECO:0000313" key="2">
    <source>
        <dbReference type="Proteomes" id="UP000004528"/>
    </source>
</evidence>
<proteinExistence type="predicted"/>
<name>C5R803_WEIPA</name>
<protein>
    <submittedName>
        <fullName evidence="1">Uncharacterized protein</fullName>
    </submittedName>
</protein>
<sequence>MFKDLKKAINKRKVSDDEIDTVLDNIDHLLPQAEAIGQTAMTVQLKAQQSFAQRMKDDIVPAGLRTTISYDQLDKAIHSADDYEAEQLLMKTLAEYTRLIPDKNMAKINDVKDLFDDIIIVYTDQSGTERKVADDIKKEKDPIAFGIMRYAHDENIRGIRNGGITSDDLVFITDWVDEYSDLTLGKLLTEYDIKANTWQE</sequence>
<dbReference type="STRING" id="585506.HMPREF0877_0098"/>
<reference evidence="1 2" key="1">
    <citation type="submission" date="2009-04" db="EMBL/GenBank/DDBJ databases">
        <authorList>
            <person name="Qin X."/>
            <person name="Bachman B."/>
            <person name="Battles P."/>
            <person name="Bell A."/>
            <person name="Bess C."/>
            <person name="Bickham C."/>
            <person name="Chaboub L."/>
            <person name="Chen D."/>
            <person name="Coyle M."/>
            <person name="Deiros D.R."/>
            <person name="Dinh H."/>
            <person name="Forbes L."/>
            <person name="Fowler G."/>
            <person name="Francisco L."/>
            <person name="Fu Q."/>
            <person name="Gubbala S."/>
            <person name="Hale W."/>
            <person name="Han Y."/>
            <person name="Hemphill L."/>
            <person name="Highlander S.K."/>
            <person name="Hirani K."/>
            <person name="Hogues M."/>
            <person name="Jackson L."/>
            <person name="Jakkamsetti A."/>
            <person name="Javaid M."/>
            <person name="Jiang H."/>
            <person name="Korchina V."/>
            <person name="Kovar C."/>
            <person name="Lara F."/>
            <person name="Lee S."/>
            <person name="Mata R."/>
            <person name="Mathew T."/>
            <person name="Moen C."/>
            <person name="Morales K."/>
            <person name="Munidasa M."/>
            <person name="Nazareth L."/>
            <person name="Ngo R."/>
            <person name="Nguyen L."/>
            <person name="Okwuonu G."/>
            <person name="Ongeri F."/>
            <person name="Patil S."/>
            <person name="Petrosino J."/>
            <person name="Pham C."/>
            <person name="Pham P."/>
            <person name="Pu L.-L."/>
            <person name="Puazo M."/>
            <person name="Raj R."/>
            <person name="Reid J."/>
            <person name="Rouhana J."/>
            <person name="Saada N."/>
            <person name="Shang Y."/>
            <person name="Simmons D."/>
            <person name="Thornton R."/>
            <person name="Warren J."/>
            <person name="Weissenberger G."/>
            <person name="Zhang J."/>
            <person name="Zhang L."/>
            <person name="Zhou C."/>
            <person name="Zhu D."/>
            <person name="Muzny D."/>
            <person name="Worley K."/>
            <person name="Gibbs R."/>
        </authorList>
    </citation>
    <scope>NUCLEOTIDE SEQUENCE [LARGE SCALE GENOMIC DNA]</scope>
    <source>
        <strain evidence="1 2">ATCC 33313</strain>
    </source>
</reference>
<dbReference type="EMBL" id="ACKU01000004">
    <property type="protein sequence ID" value="EER75587.1"/>
    <property type="molecule type" value="Genomic_DNA"/>
</dbReference>
<dbReference type="AlphaFoldDB" id="C5R803"/>
<organism evidence="1 2">
    <name type="scientific">Weissella paramesenteroides ATCC 33313</name>
    <dbReference type="NCBI Taxonomy" id="585506"/>
    <lineage>
        <taxon>Bacteria</taxon>
        <taxon>Bacillati</taxon>
        <taxon>Bacillota</taxon>
        <taxon>Bacilli</taxon>
        <taxon>Lactobacillales</taxon>
        <taxon>Lactobacillaceae</taxon>
        <taxon>Weissella</taxon>
    </lineage>
</organism>
<dbReference type="Proteomes" id="UP000004528">
    <property type="component" value="Unassembled WGS sequence"/>
</dbReference>
<accession>C5R803</accession>
<gene>
    <name evidence="1" type="ORF">HMPREF0877_0098</name>
</gene>
<keyword evidence="2" id="KW-1185">Reference proteome</keyword>
<dbReference type="eggNOG" id="ENOG503457Z">
    <property type="taxonomic scope" value="Bacteria"/>
</dbReference>
<comment type="caution">
    <text evidence="1">The sequence shown here is derived from an EMBL/GenBank/DDBJ whole genome shotgun (WGS) entry which is preliminary data.</text>
</comment>